<dbReference type="AlphaFoldDB" id="A0A3E4YM21"/>
<dbReference type="EMBL" id="QSTP01000001">
    <property type="protein sequence ID" value="RGM75531.1"/>
    <property type="molecule type" value="Genomic_DNA"/>
</dbReference>
<comment type="caution">
    <text evidence="1">The sequence shown here is derived from an EMBL/GenBank/DDBJ whole genome shotgun (WGS) entry which is preliminary data.</text>
</comment>
<gene>
    <name evidence="1" type="ORF">DXB99_03115</name>
</gene>
<organism evidence="1 2">
    <name type="scientific">Agathobacter rectalis</name>
    <dbReference type="NCBI Taxonomy" id="39491"/>
    <lineage>
        <taxon>Bacteria</taxon>
        <taxon>Bacillati</taxon>
        <taxon>Bacillota</taxon>
        <taxon>Clostridia</taxon>
        <taxon>Lachnospirales</taxon>
        <taxon>Lachnospiraceae</taxon>
        <taxon>Agathobacter</taxon>
    </lineage>
</organism>
<protein>
    <submittedName>
        <fullName evidence="1">Uncharacterized protein</fullName>
    </submittedName>
</protein>
<evidence type="ECO:0000313" key="2">
    <source>
        <dbReference type="Proteomes" id="UP000260758"/>
    </source>
</evidence>
<reference evidence="1 2" key="1">
    <citation type="submission" date="2018-08" db="EMBL/GenBank/DDBJ databases">
        <title>A genome reference for cultivated species of the human gut microbiota.</title>
        <authorList>
            <person name="Zou Y."/>
            <person name="Xue W."/>
            <person name="Luo G."/>
        </authorList>
    </citation>
    <scope>NUCLEOTIDE SEQUENCE [LARGE SCALE GENOMIC DNA]</scope>
    <source>
        <strain evidence="1 2">OM07-13</strain>
    </source>
</reference>
<evidence type="ECO:0000313" key="1">
    <source>
        <dbReference type="EMBL" id="RGM75531.1"/>
    </source>
</evidence>
<sequence length="223" mass="27515">MFYTYNKSNNFYYYNIEKDKHVFIGDKTKFINFLAKNINFYSDNYNSRWNCKLLDSQNITGNDLSIIHYIDTNIYPKEKVTLRPIIYYDGNFRIINIRNYLDDALIIARTDNIQLNYKYIRCYNPYKCKKRHSGYQYYNKPRHTYRTKRLNSIPEYKQYIKVRSRDKELPVWWDDTLRKVSCCWKDQRKFKKQFKADNKSIRYNSYDDEKYDIDALLEEDFLK</sequence>
<name>A0A3E4YM21_9FIRM</name>
<dbReference type="Proteomes" id="UP000260758">
    <property type="component" value="Unassembled WGS sequence"/>
</dbReference>
<proteinExistence type="predicted"/>
<accession>A0A3E4YM21</accession>
<dbReference type="RefSeq" id="WP_117718290.1">
    <property type="nucleotide sequence ID" value="NZ_QSTP01000001.1"/>
</dbReference>